<organism evidence="5 6">
    <name type="scientific">Cohnella zeiphila</name>
    <dbReference type="NCBI Taxonomy" id="2761120"/>
    <lineage>
        <taxon>Bacteria</taxon>
        <taxon>Bacillati</taxon>
        <taxon>Bacillota</taxon>
        <taxon>Bacilli</taxon>
        <taxon>Bacillales</taxon>
        <taxon>Paenibacillaceae</taxon>
        <taxon>Cohnella</taxon>
    </lineage>
</organism>
<dbReference type="GO" id="GO:0046872">
    <property type="term" value="F:metal ion binding"/>
    <property type="evidence" value="ECO:0007669"/>
    <property type="project" value="UniProtKB-KW"/>
</dbReference>
<evidence type="ECO:0000313" key="5">
    <source>
        <dbReference type="EMBL" id="MBB6733475.1"/>
    </source>
</evidence>
<comment type="caution">
    <text evidence="5">The sequence shown here is derived from an EMBL/GenBank/DDBJ whole genome shotgun (WGS) entry which is preliminary data.</text>
</comment>
<evidence type="ECO:0000259" key="3">
    <source>
        <dbReference type="Pfam" id="PF01557"/>
    </source>
</evidence>
<gene>
    <name evidence="5" type="ORF">H7C18_21355</name>
</gene>
<dbReference type="SUPFAM" id="SSF56529">
    <property type="entry name" value="FAH"/>
    <property type="match status" value="1"/>
</dbReference>
<feature type="domain" description="Fumarylacetoacetase-like C-terminal" evidence="3">
    <location>
        <begin position="65"/>
        <end position="258"/>
    </location>
</feature>
<dbReference type="Pfam" id="PF01557">
    <property type="entry name" value="FAA_hydrolase"/>
    <property type="match status" value="1"/>
</dbReference>
<sequence>MGDVIRLTTYVRFATADDSTVRGGVLDGDVVREYTGCLFDGPSLAGRADRLTDVVLKAPLEPRHIIGIGKNFAAEGAAKPDAPELPILFFKPQTAVIGPGEPIVAPPGVREVQFEAELAVVIGKRCRDIRPEDADSHIFGFTVANDVAVPGFFHPDGHWTIGKSFDTFCPLGPVLVTSFDYRNAGIQSRVNGAEKQNSSIERIILPIDRMIAYISRFMTLQPGDVLLTGTPAGAGAVRDGDIVECRIEGIGSLVNPVRSSMSPQP</sequence>
<dbReference type="GO" id="GO:0016787">
    <property type="term" value="F:hydrolase activity"/>
    <property type="evidence" value="ECO:0007669"/>
    <property type="project" value="UniProtKB-KW"/>
</dbReference>
<dbReference type="InterPro" id="IPR036663">
    <property type="entry name" value="Fumarylacetoacetase_C_sf"/>
</dbReference>
<dbReference type="Proteomes" id="UP000564644">
    <property type="component" value="Unassembled WGS sequence"/>
</dbReference>
<dbReference type="Gene3D" id="3.90.850.10">
    <property type="entry name" value="Fumarylacetoacetase-like, C-terminal domain"/>
    <property type="match status" value="1"/>
</dbReference>
<evidence type="ECO:0000256" key="1">
    <source>
        <dbReference type="ARBA" id="ARBA00010211"/>
    </source>
</evidence>
<keyword evidence="5" id="KW-0378">Hydrolase</keyword>
<proteinExistence type="inferred from homology"/>
<dbReference type="EMBL" id="JACJVO010000027">
    <property type="protein sequence ID" value="MBB6733475.1"/>
    <property type="molecule type" value="Genomic_DNA"/>
</dbReference>
<evidence type="ECO:0000256" key="2">
    <source>
        <dbReference type="ARBA" id="ARBA00022723"/>
    </source>
</evidence>
<evidence type="ECO:0000313" key="6">
    <source>
        <dbReference type="Proteomes" id="UP000564644"/>
    </source>
</evidence>
<reference evidence="5 6" key="1">
    <citation type="submission" date="2020-08" db="EMBL/GenBank/DDBJ databases">
        <title>Cohnella phylogeny.</title>
        <authorList>
            <person name="Dunlap C."/>
        </authorList>
    </citation>
    <scope>NUCLEOTIDE SEQUENCE [LARGE SCALE GENOMIC DNA]</scope>
    <source>
        <strain evidence="5 6">CBP 2801</strain>
    </source>
</reference>
<dbReference type="InterPro" id="IPR051121">
    <property type="entry name" value="FAH"/>
</dbReference>
<name>A0A7X0SNY2_9BACL</name>
<accession>A0A7X0SNY2</accession>
<dbReference type="Pfam" id="PF10370">
    <property type="entry name" value="Rv2993c-like_N"/>
    <property type="match status" value="1"/>
</dbReference>
<dbReference type="GO" id="GO:0044281">
    <property type="term" value="P:small molecule metabolic process"/>
    <property type="evidence" value="ECO:0007669"/>
    <property type="project" value="UniProtKB-ARBA"/>
</dbReference>
<dbReference type="AlphaFoldDB" id="A0A7X0SNY2"/>
<dbReference type="InterPro" id="IPR018833">
    <property type="entry name" value="Rv2993c-like_N"/>
</dbReference>
<feature type="domain" description="Rv2993c-like N-terminal" evidence="4">
    <location>
        <begin position="10"/>
        <end position="59"/>
    </location>
</feature>
<dbReference type="PANTHER" id="PTHR42796">
    <property type="entry name" value="FUMARYLACETOACETATE HYDROLASE DOMAIN-CONTAINING PROTEIN 2A-RELATED"/>
    <property type="match status" value="1"/>
</dbReference>
<keyword evidence="6" id="KW-1185">Reference proteome</keyword>
<dbReference type="PANTHER" id="PTHR42796:SF4">
    <property type="entry name" value="FUMARYLACETOACETATE HYDROLASE DOMAIN-CONTAINING PROTEIN 2A"/>
    <property type="match status" value="1"/>
</dbReference>
<keyword evidence="2" id="KW-0479">Metal-binding</keyword>
<dbReference type="InterPro" id="IPR011234">
    <property type="entry name" value="Fumarylacetoacetase-like_C"/>
</dbReference>
<protein>
    <submittedName>
        <fullName evidence="5">Fumarylacetoacetate hydrolase family protein</fullName>
    </submittedName>
</protein>
<evidence type="ECO:0000259" key="4">
    <source>
        <dbReference type="Pfam" id="PF10370"/>
    </source>
</evidence>
<comment type="similarity">
    <text evidence="1">Belongs to the FAH family.</text>
</comment>